<accession>A0ABS9T791</accession>
<dbReference type="Gene3D" id="3.50.50.60">
    <property type="entry name" value="FAD/NAD(P)-binding domain"/>
    <property type="match status" value="1"/>
</dbReference>
<feature type="domain" description="FAD-binding" evidence="6">
    <location>
        <begin position="6"/>
        <end position="351"/>
    </location>
</feature>
<dbReference type="Proteomes" id="UP001299970">
    <property type="component" value="Unassembled WGS sequence"/>
</dbReference>
<dbReference type="GO" id="GO:0004497">
    <property type="term" value="F:monooxygenase activity"/>
    <property type="evidence" value="ECO:0007669"/>
    <property type="project" value="UniProtKB-KW"/>
</dbReference>
<keyword evidence="4" id="KW-0560">Oxidoreductase</keyword>
<evidence type="ECO:0000313" key="8">
    <source>
        <dbReference type="Proteomes" id="UP001299970"/>
    </source>
</evidence>
<dbReference type="EMBL" id="JAKXMK010000002">
    <property type="protein sequence ID" value="MCH6164400.1"/>
    <property type="molecule type" value="Genomic_DNA"/>
</dbReference>
<dbReference type="Pfam" id="PF01494">
    <property type="entry name" value="FAD_binding_3"/>
    <property type="match status" value="1"/>
</dbReference>
<evidence type="ECO:0000256" key="2">
    <source>
        <dbReference type="ARBA" id="ARBA00022630"/>
    </source>
</evidence>
<sequence length="412" mass="44542">MASTLRVAIIGGGIGGLTLALALRERGLTADVYEQTPQLTEIGAAVALTANATRELERIGLGDRLAAASTTPEELIHRHWRDGARIAAHPVHSGSWYRNRFQAPVHGIRRAQLQVILSSALAAGTLHLGYRLVGLTERPDGLVLGFSAGDTAHADVVVGADGIRSTVRRWVAGDDHEIYSGTSGFRGIVPVDRLPGLPDPQSIQFWTGPGAHLLHYPIGPTGDSVNFLAVVEGPRTWARTDGWVDDVAADEPLRAFHGWHPAATAMIGAVTHAVRWGLFAVRPLPRWHRGRAVLLGDAAHAMLPHQGQGANTTVEDAFTLAALLAQVPDTIELPSAFATYQALRRGRTRRIQRLSWLTNALLHLPDGAAADERNRALARLPQEIAWIHEHDVQATLRRRTERLARSGPAPTT</sequence>
<evidence type="ECO:0000256" key="5">
    <source>
        <dbReference type="ARBA" id="ARBA00023033"/>
    </source>
</evidence>
<organism evidence="7 8">
    <name type="scientific">Pseudonocardia alaniniphila</name>
    <dbReference type="NCBI Taxonomy" id="75291"/>
    <lineage>
        <taxon>Bacteria</taxon>
        <taxon>Bacillati</taxon>
        <taxon>Actinomycetota</taxon>
        <taxon>Actinomycetes</taxon>
        <taxon>Pseudonocardiales</taxon>
        <taxon>Pseudonocardiaceae</taxon>
        <taxon>Pseudonocardia</taxon>
    </lineage>
</organism>
<keyword evidence="2" id="KW-0285">Flavoprotein</keyword>
<keyword evidence="3" id="KW-0274">FAD</keyword>
<evidence type="ECO:0000313" key="7">
    <source>
        <dbReference type="EMBL" id="MCH6164400.1"/>
    </source>
</evidence>
<protein>
    <submittedName>
        <fullName evidence="7">FAD-dependent monooxygenase</fullName>
    </submittedName>
</protein>
<evidence type="ECO:0000256" key="3">
    <source>
        <dbReference type="ARBA" id="ARBA00022827"/>
    </source>
</evidence>
<comment type="cofactor">
    <cofactor evidence="1">
        <name>FAD</name>
        <dbReference type="ChEBI" id="CHEBI:57692"/>
    </cofactor>
</comment>
<dbReference type="RefSeq" id="WP_241034599.1">
    <property type="nucleotide sequence ID" value="NZ_BAAAJF010000034.1"/>
</dbReference>
<dbReference type="InterPro" id="IPR050493">
    <property type="entry name" value="FAD-dep_Monooxygenase_BioMet"/>
</dbReference>
<proteinExistence type="predicted"/>
<keyword evidence="5 7" id="KW-0503">Monooxygenase</keyword>
<dbReference type="SUPFAM" id="SSF54373">
    <property type="entry name" value="FAD-linked reductases, C-terminal domain"/>
    <property type="match status" value="1"/>
</dbReference>
<keyword evidence="8" id="KW-1185">Reference proteome</keyword>
<dbReference type="PANTHER" id="PTHR13789">
    <property type="entry name" value="MONOOXYGENASE"/>
    <property type="match status" value="1"/>
</dbReference>
<keyword evidence="7" id="KW-0614">Plasmid</keyword>
<gene>
    <name evidence="7" type="ORF">MMF94_01795</name>
</gene>
<comment type="caution">
    <text evidence="7">The sequence shown here is derived from an EMBL/GenBank/DDBJ whole genome shotgun (WGS) entry which is preliminary data.</text>
</comment>
<evidence type="ECO:0000256" key="4">
    <source>
        <dbReference type="ARBA" id="ARBA00023002"/>
    </source>
</evidence>
<dbReference type="InterPro" id="IPR036188">
    <property type="entry name" value="FAD/NAD-bd_sf"/>
</dbReference>
<dbReference type="SUPFAM" id="SSF51905">
    <property type="entry name" value="FAD/NAD(P)-binding domain"/>
    <property type="match status" value="1"/>
</dbReference>
<name>A0ABS9T791_9PSEU</name>
<dbReference type="InterPro" id="IPR002938">
    <property type="entry name" value="FAD-bd"/>
</dbReference>
<evidence type="ECO:0000259" key="6">
    <source>
        <dbReference type="Pfam" id="PF01494"/>
    </source>
</evidence>
<dbReference type="PRINTS" id="PR00420">
    <property type="entry name" value="RNGMNOXGNASE"/>
</dbReference>
<dbReference type="PANTHER" id="PTHR13789:SF318">
    <property type="entry name" value="GERANYLGERANYL DIPHOSPHATE REDUCTASE"/>
    <property type="match status" value="1"/>
</dbReference>
<geneLocation type="plasmid" evidence="7">
    <name>unnamed</name>
</geneLocation>
<evidence type="ECO:0000256" key="1">
    <source>
        <dbReference type="ARBA" id="ARBA00001974"/>
    </source>
</evidence>
<reference evidence="7 8" key="1">
    <citation type="submission" date="2022-03" db="EMBL/GenBank/DDBJ databases">
        <title>Pseudonocardia alaer sp. nov., a novel actinomycete isolated from reed forest soil.</title>
        <authorList>
            <person name="Wang L."/>
        </authorList>
    </citation>
    <scope>NUCLEOTIDE SEQUENCE [LARGE SCALE GENOMIC DNA]</scope>
    <source>
        <strain evidence="7 8">Y-16303</strain>
        <plasmid evidence="7">unnamed</plasmid>
    </source>
</reference>